<keyword evidence="2" id="KW-1185">Reference proteome</keyword>
<gene>
    <name evidence="1" type="ordered locus">Mpe_A2351</name>
</gene>
<evidence type="ECO:0000313" key="2">
    <source>
        <dbReference type="Proteomes" id="UP000000366"/>
    </source>
</evidence>
<dbReference type="EMBL" id="CP000555">
    <property type="protein sequence ID" value="ABM95307.1"/>
    <property type="molecule type" value="Genomic_DNA"/>
</dbReference>
<name>A2SIB8_METPP</name>
<dbReference type="eggNOG" id="COG0789">
    <property type="taxonomic scope" value="Bacteria"/>
</dbReference>
<dbReference type="KEGG" id="mpt:Mpe_A2351"/>
<evidence type="ECO:0000313" key="1">
    <source>
        <dbReference type="EMBL" id="ABM95307.1"/>
    </source>
</evidence>
<proteinExistence type="predicted"/>
<accession>A2SIB8</accession>
<organism evidence="1 2">
    <name type="scientific">Methylibium petroleiphilum (strain ATCC BAA-1232 / LMG 22953 / PM1)</name>
    <dbReference type="NCBI Taxonomy" id="420662"/>
    <lineage>
        <taxon>Bacteria</taxon>
        <taxon>Pseudomonadati</taxon>
        <taxon>Pseudomonadota</taxon>
        <taxon>Betaproteobacteria</taxon>
        <taxon>Burkholderiales</taxon>
        <taxon>Sphaerotilaceae</taxon>
        <taxon>Methylibium</taxon>
    </lineage>
</organism>
<reference evidence="1 2" key="1">
    <citation type="journal article" date="2007" name="J. Bacteriol.">
        <title>Whole-genome analysis of the methyl tert-butyl ether-degrading beta-proteobacterium Methylibium petroleiphilum PM1.</title>
        <authorList>
            <person name="Kane S.R."/>
            <person name="Chakicherla A.Y."/>
            <person name="Chain P.S.G."/>
            <person name="Schmidt R."/>
            <person name="Shin M.W."/>
            <person name="Legler T.C."/>
            <person name="Scow K.M."/>
            <person name="Larimer F.W."/>
            <person name="Lucas S.M."/>
            <person name="Richardson P.M."/>
            <person name="Hristova K.R."/>
        </authorList>
    </citation>
    <scope>NUCLEOTIDE SEQUENCE [LARGE SCALE GENOMIC DNA]</scope>
    <source>
        <strain evidence="2">ATCC BAA-1232 / LMG 22953 / PM1</strain>
    </source>
</reference>
<dbReference type="HOGENOM" id="CLU_2381758_0_0_4"/>
<dbReference type="Proteomes" id="UP000000366">
    <property type="component" value="Chromosome"/>
</dbReference>
<sequence>MTLVRYAEAASEIGFDLHLGAFVGHFGHERAIEHRELGSSRLDDDGLVGGGDDLALERLRVDVKAQCRAKLSDLSRIEAALSTLVGECHAHQGNVSCPLIAALHC</sequence>
<dbReference type="STRING" id="420662.Mpe_A2351"/>
<protein>
    <submittedName>
        <fullName evidence="1">Mercuric resistance operon regulatory protein</fullName>
    </submittedName>
</protein>
<dbReference type="AlphaFoldDB" id="A2SIB8"/>